<name>A0ABX5EMR7_9BACL</name>
<organism evidence="1 2">
    <name type="scientific">Laceyella sediminis</name>
    <dbReference type="NCBI Taxonomy" id="573074"/>
    <lineage>
        <taxon>Bacteria</taxon>
        <taxon>Bacillati</taxon>
        <taxon>Bacillota</taxon>
        <taxon>Bacilli</taxon>
        <taxon>Bacillales</taxon>
        <taxon>Thermoactinomycetaceae</taxon>
        <taxon>Laceyella</taxon>
    </lineage>
</organism>
<comment type="caution">
    <text evidence="1">The sequence shown here is derived from an EMBL/GenBank/DDBJ whole genome shotgun (WGS) entry which is preliminary data.</text>
</comment>
<protein>
    <submittedName>
        <fullName evidence="1">Uncharacterized protein</fullName>
    </submittedName>
</protein>
<reference evidence="1 2" key="1">
    <citation type="submission" date="2018-03" db="EMBL/GenBank/DDBJ databases">
        <title>Genomic Encyclopedia of Archaeal and Bacterial Type Strains, Phase II (KMG-II): from individual species to whole genera.</title>
        <authorList>
            <person name="Goeker M."/>
        </authorList>
    </citation>
    <scope>NUCLEOTIDE SEQUENCE [LARGE SCALE GENOMIC DNA]</scope>
    <source>
        <strain evidence="1 2">RHA1</strain>
    </source>
</reference>
<dbReference type="Proteomes" id="UP000238836">
    <property type="component" value="Unassembled WGS sequence"/>
</dbReference>
<sequence>MLKAVLQNQVSEDTFRLYKGATAVSLTQVDGTYTGTAPDAKGAYDLDEDEMA</sequence>
<dbReference type="EMBL" id="PVTZ01000008">
    <property type="protein sequence ID" value="PRZ13610.1"/>
    <property type="molecule type" value="Genomic_DNA"/>
</dbReference>
<evidence type="ECO:0000313" key="2">
    <source>
        <dbReference type="Proteomes" id="UP000238836"/>
    </source>
</evidence>
<gene>
    <name evidence="1" type="ORF">CLV36_108107</name>
</gene>
<evidence type="ECO:0000313" key="1">
    <source>
        <dbReference type="EMBL" id="PRZ13610.1"/>
    </source>
</evidence>
<proteinExistence type="predicted"/>
<keyword evidence="2" id="KW-1185">Reference proteome</keyword>
<accession>A0ABX5EMR7</accession>